<comment type="caution">
    <text evidence="12">The sequence shown here is derived from an EMBL/GenBank/DDBJ whole genome shotgun (WGS) entry which is preliminary data.</text>
</comment>
<gene>
    <name evidence="12" type="ORF">GMARGA_LOCUS6194</name>
</gene>
<evidence type="ECO:0000256" key="8">
    <source>
        <dbReference type="ARBA" id="ARBA00023034"/>
    </source>
</evidence>
<dbReference type="Pfam" id="PF01762">
    <property type="entry name" value="Galactosyl_T"/>
    <property type="match status" value="1"/>
</dbReference>
<feature type="chain" id="PRO_5046811310" description="Hexosyltransferase" evidence="11">
    <location>
        <begin position="24"/>
        <end position="357"/>
    </location>
</feature>
<keyword evidence="7" id="KW-1133">Transmembrane helix</keyword>
<dbReference type="PANTHER" id="PTHR11214:SF351">
    <property type="entry name" value="BETA-1,3-GALACTOSYLTRANSFERASE PVG3"/>
    <property type="match status" value="1"/>
</dbReference>
<evidence type="ECO:0000256" key="5">
    <source>
        <dbReference type="ARBA" id="ARBA00022692"/>
    </source>
</evidence>
<evidence type="ECO:0000313" key="13">
    <source>
        <dbReference type="Proteomes" id="UP000789901"/>
    </source>
</evidence>
<keyword evidence="9" id="KW-0472">Membrane</keyword>
<dbReference type="Gene3D" id="3.90.550.50">
    <property type="match status" value="1"/>
</dbReference>
<keyword evidence="3 10" id="KW-0328">Glycosyltransferase</keyword>
<keyword evidence="6" id="KW-0735">Signal-anchor</keyword>
<evidence type="ECO:0000256" key="3">
    <source>
        <dbReference type="ARBA" id="ARBA00022676"/>
    </source>
</evidence>
<comment type="subcellular location">
    <subcellularLocation>
        <location evidence="1 10">Golgi apparatus membrane</location>
        <topology evidence="1 10">Single-pass type II membrane protein</topology>
    </subcellularLocation>
</comment>
<evidence type="ECO:0000256" key="7">
    <source>
        <dbReference type="ARBA" id="ARBA00022989"/>
    </source>
</evidence>
<reference evidence="12 13" key="1">
    <citation type="submission" date="2021-06" db="EMBL/GenBank/DDBJ databases">
        <authorList>
            <person name="Kallberg Y."/>
            <person name="Tangrot J."/>
            <person name="Rosling A."/>
        </authorList>
    </citation>
    <scope>NUCLEOTIDE SEQUENCE [LARGE SCALE GENOMIC DNA]</scope>
    <source>
        <strain evidence="12 13">120-4 pot B 10/14</strain>
    </source>
</reference>
<name>A0ABN7UFU3_GIGMA</name>
<evidence type="ECO:0000313" key="12">
    <source>
        <dbReference type="EMBL" id="CAG8586349.1"/>
    </source>
</evidence>
<proteinExistence type="inferred from homology"/>
<comment type="similarity">
    <text evidence="2 10">Belongs to the glycosyltransferase 31 family.</text>
</comment>
<keyword evidence="4" id="KW-0808">Transferase</keyword>
<keyword evidence="11" id="KW-0732">Signal</keyword>
<keyword evidence="13" id="KW-1185">Reference proteome</keyword>
<evidence type="ECO:0000256" key="10">
    <source>
        <dbReference type="RuleBase" id="RU363063"/>
    </source>
</evidence>
<feature type="signal peptide" evidence="11">
    <location>
        <begin position="1"/>
        <end position="23"/>
    </location>
</feature>
<accession>A0ABN7UFU3</accession>
<evidence type="ECO:0000256" key="9">
    <source>
        <dbReference type="ARBA" id="ARBA00023136"/>
    </source>
</evidence>
<evidence type="ECO:0000256" key="2">
    <source>
        <dbReference type="ARBA" id="ARBA00008661"/>
    </source>
</evidence>
<keyword evidence="8 10" id="KW-0333">Golgi apparatus</keyword>
<dbReference type="InterPro" id="IPR002659">
    <property type="entry name" value="Glyco_trans_31"/>
</dbReference>
<sequence length="357" mass="42026">MFSGRSNIIFIGVLEILFALKYSNDYGINKVDINKIDDNKIDNNGINKIDDNDIKIDEITNTALVKKPYFEKEYLKELSFLTSSIKKKQPLKKGLKSKKPSYEEISYDQNNPIPFKAKMECKSELWSWPSVRIFIGIWSITKNNVIRNLIRTLYLKQKKDLIDDNVDFKFILGKSNDMDLSQLISEYDTYGDIIILDVKENMNNGKAYYYRQWVGLNIKTTEYDYAAKTDDDSFIHFQNMALNLRPLPRDYLNYGHIVQYKNMSFARGLLQVLSINYAHVFTSIPFNKKEWNGPEDMQLGLWLDKHTNSTLNQFNEDCLMFHDPRVPINRPIWRHWASPYTIIIHWLKDINAWKSIV</sequence>
<evidence type="ECO:0000256" key="1">
    <source>
        <dbReference type="ARBA" id="ARBA00004323"/>
    </source>
</evidence>
<evidence type="ECO:0000256" key="4">
    <source>
        <dbReference type="ARBA" id="ARBA00022679"/>
    </source>
</evidence>
<dbReference type="PANTHER" id="PTHR11214">
    <property type="entry name" value="BETA-1,3-N-ACETYLGLUCOSAMINYLTRANSFERASE"/>
    <property type="match status" value="1"/>
</dbReference>
<evidence type="ECO:0000256" key="6">
    <source>
        <dbReference type="ARBA" id="ARBA00022968"/>
    </source>
</evidence>
<keyword evidence="5" id="KW-0812">Transmembrane</keyword>
<dbReference type="EMBL" id="CAJVQB010002765">
    <property type="protein sequence ID" value="CAG8586349.1"/>
    <property type="molecule type" value="Genomic_DNA"/>
</dbReference>
<organism evidence="12 13">
    <name type="scientific">Gigaspora margarita</name>
    <dbReference type="NCBI Taxonomy" id="4874"/>
    <lineage>
        <taxon>Eukaryota</taxon>
        <taxon>Fungi</taxon>
        <taxon>Fungi incertae sedis</taxon>
        <taxon>Mucoromycota</taxon>
        <taxon>Glomeromycotina</taxon>
        <taxon>Glomeromycetes</taxon>
        <taxon>Diversisporales</taxon>
        <taxon>Gigasporaceae</taxon>
        <taxon>Gigaspora</taxon>
    </lineage>
</organism>
<protein>
    <recommendedName>
        <fullName evidence="10">Hexosyltransferase</fullName>
        <ecNumber evidence="10">2.4.1.-</ecNumber>
    </recommendedName>
</protein>
<dbReference type="EC" id="2.4.1.-" evidence="10"/>
<evidence type="ECO:0000256" key="11">
    <source>
        <dbReference type="SAM" id="SignalP"/>
    </source>
</evidence>
<dbReference type="Proteomes" id="UP000789901">
    <property type="component" value="Unassembled WGS sequence"/>
</dbReference>